<dbReference type="GO" id="GO:0000785">
    <property type="term" value="C:chromatin"/>
    <property type="evidence" value="ECO:0007669"/>
    <property type="project" value="TreeGrafter"/>
</dbReference>
<dbReference type="GO" id="GO:0061665">
    <property type="term" value="F:SUMO ligase activity"/>
    <property type="evidence" value="ECO:0007669"/>
    <property type="project" value="TreeGrafter"/>
</dbReference>
<feature type="region of interest" description="Disordered" evidence="5">
    <location>
        <begin position="47"/>
        <end position="96"/>
    </location>
</feature>
<feature type="region of interest" description="Disordered" evidence="5">
    <location>
        <begin position="940"/>
        <end position="959"/>
    </location>
</feature>
<dbReference type="PROSITE" id="PS51044">
    <property type="entry name" value="ZF_SP_RING"/>
    <property type="match status" value="1"/>
</dbReference>
<keyword evidence="2 4" id="KW-0863">Zinc-finger</keyword>
<evidence type="ECO:0000259" key="6">
    <source>
        <dbReference type="PROSITE" id="PS51044"/>
    </source>
</evidence>
<dbReference type="GO" id="GO:0016925">
    <property type="term" value="P:protein sumoylation"/>
    <property type="evidence" value="ECO:0007669"/>
    <property type="project" value="TreeGrafter"/>
</dbReference>
<dbReference type="InterPro" id="IPR004181">
    <property type="entry name" value="Znf_MIZ"/>
</dbReference>
<gene>
    <name evidence="7" type="ORF">D0861_04255</name>
</gene>
<accession>A0A3M7FKP4</accession>
<evidence type="ECO:0000256" key="4">
    <source>
        <dbReference type="PROSITE-ProRule" id="PRU00452"/>
    </source>
</evidence>
<feature type="compositionally biased region" description="Polar residues" evidence="5">
    <location>
        <begin position="597"/>
        <end position="611"/>
    </location>
</feature>
<dbReference type="Gene3D" id="3.30.40.10">
    <property type="entry name" value="Zinc/RING finger domain, C3HC4 (zinc finger)"/>
    <property type="match status" value="1"/>
</dbReference>
<dbReference type="InterPro" id="IPR013083">
    <property type="entry name" value="Znf_RING/FYVE/PHD"/>
</dbReference>
<evidence type="ECO:0000256" key="2">
    <source>
        <dbReference type="ARBA" id="ARBA00022771"/>
    </source>
</evidence>
<dbReference type="VEuPathDB" id="FungiDB:BTJ68_08071"/>
<feature type="compositionally biased region" description="Low complexity" evidence="5">
    <location>
        <begin position="60"/>
        <end position="72"/>
    </location>
</feature>
<feature type="compositionally biased region" description="Low complexity" evidence="5">
    <location>
        <begin position="250"/>
        <end position="259"/>
    </location>
</feature>
<feature type="region of interest" description="Disordered" evidence="5">
    <location>
        <begin position="135"/>
        <end position="154"/>
    </location>
</feature>
<feature type="region of interest" description="Disordered" evidence="5">
    <location>
        <begin position="193"/>
        <end position="323"/>
    </location>
</feature>
<feature type="compositionally biased region" description="Polar residues" evidence="5">
    <location>
        <begin position="83"/>
        <end position="96"/>
    </location>
</feature>
<name>A0A3M7FKP4_HORWE</name>
<evidence type="ECO:0000256" key="1">
    <source>
        <dbReference type="ARBA" id="ARBA00022723"/>
    </source>
</evidence>
<organism evidence="7 8">
    <name type="scientific">Hortaea werneckii</name>
    <name type="common">Black yeast</name>
    <name type="synonym">Cladosporium werneckii</name>
    <dbReference type="NCBI Taxonomy" id="91943"/>
    <lineage>
        <taxon>Eukaryota</taxon>
        <taxon>Fungi</taxon>
        <taxon>Dikarya</taxon>
        <taxon>Ascomycota</taxon>
        <taxon>Pezizomycotina</taxon>
        <taxon>Dothideomycetes</taxon>
        <taxon>Dothideomycetidae</taxon>
        <taxon>Mycosphaerellales</taxon>
        <taxon>Teratosphaeriaceae</taxon>
        <taxon>Hortaea</taxon>
    </lineage>
</organism>
<feature type="compositionally biased region" description="Polar residues" evidence="5">
    <location>
        <begin position="235"/>
        <end position="249"/>
    </location>
</feature>
<feature type="region of interest" description="Disordered" evidence="5">
    <location>
        <begin position="595"/>
        <end position="664"/>
    </location>
</feature>
<feature type="region of interest" description="Disordered" evidence="5">
    <location>
        <begin position="673"/>
        <end position="692"/>
    </location>
</feature>
<evidence type="ECO:0000313" key="7">
    <source>
        <dbReference type="EMBL" id="RMY89405.1"/>
    </source>
</evidence>
<feature type="compositionally biased region" description="Polar residues" evidence="5">
    <location>
        <begin position="620"/>
        <end position="638"/>
    </location>
</feature>
<dbReference type="EMBL" id="QWIR01000065">
    <property type="protein sequence ID" value="RMY89405.1"/>
    <property type="molecule type" value="Genomic_DNA"/>
</dbReference>
<feature type="compositionally biased region" description="Polar residues" evidence="5">
    <location>
        <begin position="17"/>
        <end position="30"/>
    </location>
</feature>
<feature type="region of interest" description="Disordered" evidence="5">
    <location>
        <begin position="1"/>
        <end position="30"/>
    </location>
</feature>
<dbReference type="PANTHER" id="PTHR10782">
    <property type="entry name" value="ZINC FINGER MIZ DOMAIN-CONTAINING PROTEIN"/>
    <property type="match status" value="1"/>
</dbReference>
<dbReference type="OrthoDB" id="27975at2759"/>
<protein>
    <recommendedName>
        <fullName evidence="6">SP-RING-type domain-containing protein</fullName>
    </recommendedName>
</protein>
<proteinExistence type="predicted"/>
<dbReference type="GO" id="GO:0008270">
    <property type="term" value="F:zinc ion binding"/>
    <property type="evidence" value="ECO:0007669"/>
    <property type="project" value="UniProtKB-KW"/>
</dbReference>
<reference evidence="7 8" key="1">
    <citation type="journal article" date="2018" name="BMC Genomics">
        <title>Genomic evidence for intraspecific hybridization in a clonal and extremely halotolerant yeast.</title>
        <authorList>
            <person name="Gostincar C."/>
            <person name="Stajich J.E."/>
            <person name="Zupancic J."/>
            <person name="Zalar P."/>
            <person name="Gunde-Cimerman N."/>
        </authorList>
    </citation>
    <scope>NUCLEOTIDE SEQUENCE [LARGE SCALE GENOMIC DNA]</scope>
    <source>
        <strain evidence="7 8">EXF-2788</strain>
    </source>
</reference>
<keyword evidence="3" id="KW-0862">Zinc</keyword>
<dbReference type="AlphaFoldDB" id="A0A3M7FKP4"/>
<evidence type="ECO:0000313" key="8">
    <source>
        <dbReference type="Proteomes" id="UP000268823"/>
    </source>
</evidence>
<evidence type="ECO:0000256" key="3">
    <source>
        <dbReference type="ARBA" id="ARBA00022833"/>
    </source>
</evidence>
<dbReference type="Proteomes" id="UP000268823">
    <property type="component" value="Unassembled WGS sequence"/>
</dbReference>
<feature type="compositionally biased region" description="Basic and acidic residues" evidence="5">
    <location>
        <begin position="281"/>
        <end position="300"/>
    </location>
</feature>
<comment type="caution">
    <text evidence="7">The sequence shown here is derived from an EMBL/GenBank/DDBJ whole genome shotgun (WGS) entry which is preliminary data.</text>
</comment>
<keyword evidence="1" id="KW-0479">Metal-binding</keyword>
<feature type="compositionally biased region" description="Polar residues" evidence="5">
    <location>
        <begin position="159"/>
        <end position="174"/>
    </location>
</feature>
<sequence length="1110" mass="122351">MVQDGPSPKRRRADNAQAISAESMRQTNSTLRLFTGGKQNRWMQEWASNGGQAGAGGRATGTPAAPAGATNGRFDESLGREQQALQLGQRTSVGRTELNSASHDMNTEMSGVANGVFNAGPRPWSGDATIVDYESPDLSLPGSGGPPGLVGKKRTDLQPWTATGQGLPSPASSDDNAHSPVVGVYDRASRLWHGRPPSRVASTASQSPGALRDASSVREISTNPGQPRNLAPRPTTHNRGAPSNSALTRQASSLHLPQSHLPPPPQAPSSNYSHVSSRTPSIHEKDQGQLPMPRRDDSSARHSPTTPVIPSNMPPTHHQQHEAVHLPHLPTRPLAAFFSRDQLLTTISEQLQIYEKQEGPEAHTGVGRLFLLREAVLKNDWFYIVLHQLYCLHTLVPELLPHSAKLIEQDAFDRLDALLCANTMLQVPLVNWFSRFPAPMTTIATIAGGEGQRAYEYHGRSVVAFLKALRRSWDSIIAESHRRLAPPLVHDMIDQLTLLSPVLQTTMFRAVARMSWHAVPEYEAGIEYLLALHRRDQSAYNPSVLPPATWKANAYHSFKLVLDEWTNYVQRTRPPRPPFQVPRFALTTFGIGVPGSGNRQSIQPAPSTNQLPVVGGPAQTAYSNQQGVRTPAQQTQWRSGHGHPQSIQSGRGYLPTGTPSNILANMTTSADQPLLQQMPPNFPGPCSPAQAAYSPTTLQTSALYQQQQQQQQQLQRSKRVLIPAAKECPRPQPTHPDFRRSALHQAHLRSPIPGPAILEPNAPKLFRQVTGCALSPNKIARTRPHQRWIFKPLDAHLDAVPPLTHGPEDKTKRFRILGDGAVTYRLRCCKFEPTIGFPDLSTWVTTDCYWPETAYFELNGKALEARKKLHFGRYLPIDVTQYMTKGENTLEVYLNRSSQDKSAFDFAVGIEVVQTVSEERLLGKIQTISAQESLDTIKKSLSTTPKGSNEKPNDANDDDDIIMTSSTLTISLFDPISAHQIFTLPVRGTHCRHRDPFDLATFLATRKREKPGYPSSPDDWRCPICRGDARPDVLVKDAFLIHVREELARKDQLHTRAILVTAEGHWEVKKEVMSGVRSPSLEREDRAGSSGSRGGSQRPASAAPVVIELD</sequence>
<feature type="domain" description="SP-RING-type" evidence="6">
    <location>
        <begin position="957"/>
        <end position="1049"/>
    </location>
</feature>
<dbReference type="PANTHER" id="PTHR10782:SF4">
    <property type="entry name" value="TONALLI, ISOFORM E"/>
    <property type="match status" value="1"/>
</dbReference>
<evidence type="ECO:0000256" key="5">
    <source>
        <dbReference type="SAM" id="MobiDB-lite"/>
    </source>
</evidence>
<feature type="region of interest" description="Disordered" evidence="5">
    <location>
        <begin position="1074"/>
        <end position="1110"/>
    </location>
</feature>
<feature type="compositionally biased region" description="Polar residues" evidence="5">
    <location>
        <begin position="271"/>
        <end position="280"/>
    </location>
</feature>
<feature type="region of interest" description="Disordered" evidence="5">
    <location>
        <begin position="159"/>
        <end position="180"/>
    </location>
</feature>